<keyword evidence="7 8" id="KW-0472">Membrane</keyword>
<dbReference type="Proteomes" id="UP000004491">
    <property type="component" value="Unassembled WGS sequence"/>
</dbReference>
<keyword evidence="2" id="KW-0328">Glycosyltransferase</keyword>
<comment type="caution">
    <text evidence="10">The sequence shown here is derived from an EMBL/GenBank/DDBJ whole genome shotgun (WGS) entry which is preliminary data.</text>
</comment>
<dbReference type="PATRIC" id="fig|1048808.3.peg.278"/>
<keyword evidence="11" id="KW-1185">Reference proteome</keyword>
<dbReference type="PANTHER" id="PTHR48090">
    <property type="entry name" value="UNDECAPRENYL-PHOSPHATE 4-DEOXY-4-FORMAMIDO-L-ARABINOSE TRANSFERASE-RELATED"/>
    <property type="match status" value="1"/>
</dbReference>
<dbReference type="InterPro" id="IPR029044">
    <property type="entry name" value="Nucleotide-diphossugar_trans"/>
</dbReference>
<evidence type="ECO:0000256" key="4">
    <source>
        <dbReference type="ARBA" id="ARBA00022692"/>
    </source>
</evidence>
<keyword evidence="1" id="KW-1003">Cell membrane</keyword>
<protein>
    <submittedName>
        <fullName evidence="10">Undecaprenyl-phosphate 4-deoxy-4-formamido-L-arabinose transferase</fullName>
    </submittedName>
</protein>
<evidence type="ECO:0000256" key="5">
    <source>
        <dbReference type="ARBA" id="ARBA00022985"/>
    </source>
</evidence>
<evidence type="ECO:0000256" key="7">
    <source>
        <dbReference type="ARBA" id="ARBA00023136"/>
    </source>
</evidence>
<keyword evidence="6 8" id="KW-1133">Transmembrane helix</keyword>
<dbReference type="AlphaFoldDB" id="G2D9P8"/>
<feature type="transmembrane region" description="Helical" evidence="8">
    <location>
        <begin position="261"/>
        <end position="283"/>
    </location>
</feature>
<keyword evidence="5" id="KW-0448">Lipopolysaccharide biosynthesis</keyword>
<evidence type="ECO:0000256" key="2">
    <source>
        <dbReference type="ARBA" id="ARBA00022676"/>
    </source>
</evidence>
<dbReference type="CDD" id="cd04187">
    <property type="entry name" value="DPM1_like_bac"/>
    <property type="match status" value="1"/>
</dbReference>
<feature type="transmembrane region" description="Helical" evidence="8">
    <location>
        <begin position="295"/>
        <end position="316"/>
    </location>
</feature>
<dbReference type="EMBL" id="AFOC01000004">
    <property type="protein sequence ID" value="EGV52710.1"/>
    <property type="molecule type" value="Genomic_DNA"/>
</dbReference>
<accession>G2D9P8</accession>
<dbReference type="GO" id="GO:0016757">
    <property type="term" value="F:glycosyltransferase activity"/>
    <property type="evidence" value="ECO:0007669"/>
    <property type="project" value="UniProtKB-KW"/>
</dbReference>
<evidence type="ECO:0000313" key="11">
    <source>
        <dbReference type="Proteomes" id="UP000004491"/>
    </source>
</evidence>
<dbReference type="Pfam" id="PF00535">
    <property type="entry name" value="Glycos_transf_2"/>
    <property type="match status" value="1"/>
</dbReference>
<reference evidence="10" key="1">
    <citation type="journal article" date="2011" name="ISME J.">
        <title>The endosymbionts of the deep-sea tubeworms Riftia pachyptila and Tevnia jerichonana share an identical physiology as revealed by proteogenomic analyses.</title>
        <authorList>
            <person name="Gardebrecht A."/>
            <person name="Markert S."/>
            <person name="Felbeck H."/>
            <person name="Thuermer A."/>
            <person name="Albrecht D."/>
            <person name="Wollherr A."/>
            <person name="Kabisch J."/>
            <person name="Lehmann R."/>
            <person name="Daniel R."/>
            <person name="Liesegang H."/>
            <person name="Hecker M."/>
            <person name="Sievert S.M."/>
            <person name="Schweder T."/>
        </authorList>
    </citation>
    <scope>NUCLEOTIDE SEQUENCE [LARGE SCALE GENOMIC DNA]</scope>
</reference>
<evidence type="ECO:0000256" key="3">
    <source>
        <dbReference type="ARBA" id="ARBA00022679"/>
    </source>
</evidence>
<keyword evidence="4 8" id="KW-0812">Transmembrane</keyword>
<evidence type="ECO:0000259" key="9">
    <source>
        <dbReference type="Pfam" id="PF00535"/>
    </source>
</evidence>
<evidence type="ECO:0000256" key="8">
    <source>
        <dbReference type="SAM" id="Phobius"/>
    </source>
</evidence>
<proteinExistence type="predicted"/>
<keyword evidence="3 10" id="KW-0808">Transferase</keyword>
<feature type="domain" description="Glycosyltransferase 2-like" evidence="9">
    <location>
        <begin position="29"/>
        <end position="191"/>
    </location>
</feature>
<dbReference type="PANTHER" id="PTHR48090:SF3">
    <property type="entry name" value="UNDECAPRENYL-PHOSPHATE 4-DEOXY-4-FORMAMIDO-L-ARABINOSE TRANSFERASE"/>
    <property type="match status" value="1"/>
</dbReference>
<sequence>MVPIDFDCDDIVMNEKEKQGDASRAPRLSVVVPMYNEIENVAPFFNDVHKALEHYCGEWELVLVDDGSSDGTGEALRQEAISSGGHVRVISLQRNFGQTAAMQAGFDAARGEVIATLDGDLQNDPADIPRLVERLVAEDLDLIQGWRQKRKDDLIRKIPSRIANRLIGRITDVTLHDYGCSLKVYRASVIKGVRLFGDMHRFIPAWMSMYTSSSRITEEVVNHRARIHGESKYGLGRTFRVIIDLISVYFFLRFLSRPGHFFGRISMFFGGLGGLILGYLGVLKIGFGEDIGTRPLLLIGILFILVAVQLMTTGVLSELNSRTYFATGDTRSYTVRRDSGGGLADKPKDDD</sequence>
<name>G2D9P8_9GAMM</name>
<evidence type="ECO:0000256" key="6">
    <source>
        <dbReference type="ARBA" id="ARBA00022989"/>
    </source>
</evidence>
<dbReference type="GO" id="GO:0005886">
    <property type="term" value="C:plasma membrane"/>
    <property type="evidence" value="ECO:0007669"/>
    <property type="project" value="TreeGrafter"/>
</dbReference>
<organism evidence="10 11">
    <name type="scientific">endosymbiont of Riftia pachyptila</name>
    <name type="common">vent Ph05</name>
    <dbReference type="NCBI Taxonomy" id="1048808"/>
    <lineage>
        <taxon>Bacteria</taxon>
        <taxon>Pseudomonadati</taxon>
        <taxon>Pseudomonadota</taxon>
        <taxon>Gammaproteobacteria</taxon>
        <taxon>sulfur-oxidizing symbionts</taxon>
    </lineage>
</organism>
<dbReference type="Gene3D" id="3.90.550.10">
    <property type="entry name" value="Spore Coat Polysaccharide Biosynthesis Protein SpsA, Chain A"/>
    <property type="match status" value="1"/>
</dbReference>
<dbReference type="InterPro" id="IPR050256">
    <property type="entry name" value="Glycosyltransferase_2"/>
</dbReference>
<gene>
    <name evidence="10" type="primary">arnC</name>
    <name evidence="10" type="ORF">Rifp1Sym_ad00570</name>
</gene>
<dbReference type="InterPro" id="IPR001173">
    <property type="entry name" value="Glyco_trans_2-like"/>
</dbReference>
<dbReference type="GO" id="GO:0009103">
    <property type="term" value="P:lipopolysaccharide biosynthetic process"/>
    <property type="evidence" value="ECO:0007669"/>
    <property type="project" value="UniProtKB-KW"/>
</dbReference>
<dbReference type="SUPFAM" id="SSF53448">
    <property type="entry name" value="Nucleotide-diphospho-sugar transferases"/>
    <property type="match status" value="1"/>
</dbReference>
<evidence type="ECO:0000256" key="1">
    <source>
        <dbReference type="ARBA" id="ARBA00022475"/>
    </source>
</evidence>
<evidence type="ECO:0000313" key="10">
    <source>
        <dbReference type="EMBL" id="EGV52710.1"/>
    </source>
</evidence>